<accession>A0ABS6XER6</accession>
<proteinExistence type="predicted"/>
<evidence type="ECO:0000313" key="2">
    <source>
        <dbReference type="Proteomes" id="UP000774935"/>
    </source>
</evidence>
<organism evidence="1 2">
    <name type="scientific">Pontibacter populi</name>
    <dbReference type="NCBI Taxonomy" id="890055"/>
    <lineage>
        <taxon>Bacteria</taxon>
        <taxon>Pseudomonadati</taxon>
        <taxon>Bacteroidota</taxon>
        <taxon>Cytophagia</taxon>
        <taxon>Cytophagales</taxon>
        <taxon>Hymenobacteraceae</taxon>
        <taxon>Pontibacter</taxon>
    </lineage>
</organism>
<reference evidence="1 2" key="1">
    <citation type="submission" date="2021-07" db="EMBL/GenBank/DDBJ databases">
        <authorList>
            <person name="Kim M.K."/>
        </authorList>
    </citation>
    <scope>NUCLEOTIDE SEQUENCE [LARGE SCALE GENOMIC DNA]</scope>
    <source>
        <strain evidence="1 2">HLY7-15</strain>
    </source>
</reference>
<dbReference type="RefSeq" id="WP_199111220.1">
    <property type="nucleotide sequence ID" value="NZ_JAHWXQ010000005.1"/>
</dbReference>
<name>A0ABS6XER6_9BACT</name>
<gene>
    <name evidence="1" type="ORF">KYK27_15600</name>
</gene>
<sequence length="116" mass="13621">METRQDLLTGEEFIPLRRNQRFASRANQVRYNNLLAQQKRDAKRPLDRALDTNRTILKRLLGEAKSVMFSRDYLMGAGYNLTAYTQIAENEKASYWCVYEFALTPLQDNKLKISRK</sequence>
<dbReference type="Proteomes" id="UP000774935">
    <property type="component" value="Unassembled WGS sequence"/>
</dbReference>
<comment type="caution">
    <text evidence="1">The sequence shown here is derived from an EMBL/GenBank/DDBJ whole genome shotgun (WGS) entry which is preliminary data.</text>
</comment>
<dbReference type="EMBL" id="JAHWXQ010000005">
    <property type="protein sequence ID" value="MBW3366488.1"/>
    <property type="molecule type" value="Genomic_DNA"/>
</dbReference>
<keyword evidence="2" id="KW-1185">Reference proteome</keyword>
<protein>
    <submittedName>
        <fullName evidence="1">Uncharacterized protein</fullName>
    </submittedName>
</protein>
<evidence type="ECO:0000313" key="1">
    <source>
        <dbReference type="EMBL" id="MBW3366488.1"/>
    </source>
</evidence>